<dbReference type="GO" id="GO:0019634">
    <property type="term" value="P:organic phosphonate metabolic process"/>
    <property type="evidence" value="ECO:0007669"/>
    <property type="project" value="InterPro"/>
</dbReference>
<sequence length="146" mass="16069">MKDQSVRQERMRLLALASTKRLETGLASVTPPAYEVVRGPETGLVMIRGRVGNTGDAFNVGEALVTRCVVSLGARLGYAWVLGEDARHAELAALFDALWQTKDYAERLDRELLPVLEAERAARVRADAAAVEPTRVDFFTLVRGED</sequence>
<dbReference type="NCBIfam" id="TIGR03293">
    <property type="entry name" value="PhnG_redo"/>
    <property type="match status" value="1"/>
</dbReference>
<accession>A0A9D1U8Z8</accession>
<evidence type="ECO:0000313" key="2">
    <source>
        <dbReference type="Proteomes" id="UP000824264"/>
    </source>
</evidence>
<keyword evidence="1" id="KW-0456">Lyase</keyword>
<dbReference type="Pfam" id="PF06754">
    <property type="entry name" value="PhnG"/>
    <property type="match status" value="1"/>
</dbReference>
<protein>
    <submittedName>
        <fullName evidence="1">Phosphonate C-P lyase system protein PhnG</fullName>
    </submittedName>
</protein>
<name>A0A9D1U8Z8_9BACT</name>
<dbReference type="GO" id="GO:0016829">
    <property type="term" value="F:lyase activity"/>
    <property type="evidence" value="ECO:0007669"/>
    <property type="project" value="UniProtKB-KW"/>
</dbReference>
<evidence type="ECO:0000313" key="1">
    <source>
        <dbReference type="EMBL" id="HIW78957.1"/>
    </source>
</evidence>
<comment type="caution">
    <text evidence="1">The sequence shown here is derived from an EMBL/GenBank/DDBJ whole genome shotgun (WGS) entry which is preliminary data.</text>
</comment>
<dbReference type="AlphaFoldDB" id="A0A9D1U8Z8"/>
<organism evidence="1 2">
    <name type="scientific">Candidatus Bilophila faecipullorum</name>
    <dbReference type="NCBI Taxonomy" id="2838482"/>
    <lineage>
        <taxon>Bacteria</taxon>
        <taxon>Pseudomonadati</taxon>
        <taxon>Thermodesulfobacteriota</taxon>
        <taxon>Desulfovibrionia</taxon>
        <taxon>Desulfovibrionales</taxon>
        <taxon>Desulfovibrionaceae</taxon>
        <taxon>Bilophila</taxon>
    </lineage>
</organism>
<dbReference type="Proteomes" id="UP000824264">
    <property type="component" value="Unassembled WGS sequence"/>
</dbReference>
<dbReference type="EMBL" id="DXGI01000282">
    <property type="protein sequence ID" value="HIW78957.1"/>
    <property type="molecule type" value="Genomic_DNA"/>
</dbReference>
<dbReference type="InterPro" id="IPR009609">
    <property type="entry name" value="Phosphonate_metab_PhnG"/>
</dbReference>
<proteinExistence type="predicted"/>
<gene>
    <name evidence="1" type="primary">phnG</name>
    <name evidence="1" type="ORF">H9874_07420</name>
</gene>
<reference evidence="1" key="1">
    <citation type="journal article" date="2021" name="PeerJ">
        <title>Extensive microbial diversity within the chicken gut microbiome revealed by metagenomics and culture.</title>
        <authorList>
            <person name="Gilroy R."/>
            <person name="Ravi A."/>
            <person name="Getino M."/>
            <person name="Pursley I."/>
            <person name="Horton D.L."/>
            <person name="Alikhan N.F."/>
            <person name="Baker D."/>
            <person name="Gharbi K."/>
            <person name="Hall N."/>
            <person name="Watson M."/>
            <person name="Adriaenssens E.M."/>
            <person name="Foster-Nyarko E."/>
            <person name="Jarju S."/>
            <person name="Secka A."/>
            <person name="Antonio M."/>
            <person name="Oren A."/>
            <person name="Chaudhuri R.R."/>
            <person name="La Ragione R."/>
            <person name="Hildebrand F."/>
            <person name="Pallen M.J."/>
        </authorList>
    </citation>
    <scope>NUCLEOTIDE SEQUENCE</scope>
    <source>
        <strain evidence="1">ChiSxjej5B17-1746</strain>
    </source>
</reference>
<dbReference type="GO" id="GO:0015716">
    <property type="term" value="P:organic phosphonate transport"/>
    <property type="evidence" value="ECO:0007669"/>
    <property type="project" value="InterPro"/>
</dbReference>
<reference evidence="1" key="2">
    <citation type="submission" date="2021-04" db="EMBL/GenBank/DDBJ databases">
        <authorList>
            <person name="Gilroy R."/>
        </authorList>
    </citation>
    <scope>NUCLEOTIDE SEQUENCE</scope>
    <source>
        <strain evidence="1">ChiSxjej5B17-1746</strain>
    </source>
</reference>